<accession>A0A9P8N874</accession>
<dbReference type="GeneID" id="68350531"/>
<protein>
    <submittedName>
        <fullName evidence="2">Very large low complexity protein</fullName>
    </submittedName>
</protein>
<name>A0A9P8N874_9HYPO</name>
<dbReference type="AlphaFoldDB" id="A0A9P8N874"/>
<proteinExistence type="predicted"/>
<sequence>METLDLVFNHLVLPPELPNHRDLDAEAVGSAILARLQEACRVLSNGSGDGWCAIQRCLGNCKGIAEAHFDAQHLLQDWVDFRPSDIYLLRILEQNAALLMRRHIQSGKHFVIFEVFETSATAKKVLESDNALEWDFPGRAAQIPLDVFQQPSFQDNLSRFLEQAAQEPLHRFAARAKKAGAAPVETRDTTGPGLLTQFLMPLLEATGHSVDTLKIRKRVRDDVNIHNGESPWRRDPSWPTLRVAVQRQLCLSLGSEEGRASYKFLICAVLAQLLKDCAGRLSPDMTLVLRAKLCRRLAKLEQEKSKASKAARGVFQALFDTVGAQYYDAPDPSASISR</sequence>
<organism evidence="2 3">
    <name type="scientific">Hirsutella rhossiliensis</name>
    <dbReference type="NCBI Taxonomy" id="111463"/>
    <lineage>
        <taxon>Eukaryota</taxon>
        <taxon>Fungi</taxon>
        <taxon>Dikarya</taxon>
        <taxon>Ascomycota</taxon>
        <taxon>Pezizomycotina</taxon>
        <taxon>Sordariomycetes</taxon>
        <taxon>Hypocreomycetidae</taxon>
        <taxon>Hypocreales</taxon>
        <taxon>Ophiocordycipitaceae</taxon>
        <taxon>Hirsutella</taxon>
    </lineage>
</organism>
<dbReference type="EMBL" id="JAIZPD010000001">
    <property type="protein sequence ID" value="KAH0968760.1"/>
    <property type="molecule type" value="Genomic_DNA"/>
</dbReference>
<evidence type="ECO:0000313" key="2">
    <source>
        <dbReference type="EMBL" id="KAH0968760.1"/>
    </source>
</evidence>
<evidence type="ECO:0000313" key="3">
    <source>
        <dbReference type="Proteomes" id="UP000824596"/>
    </source>
</evidence>
<dbReference type="RefSeq" id="XP_044726273.1">
    <property type="nucleotide sequence ID" value="XM_044859873.1"/>
</dbReference>
<dbReference type="Proteomes" id="UP000824596">
    <property type="component" value="Unassembled WGS sequence"/>
</dbReference>
<evidence type="ECO:0000259" key="1">
    <source>
        <dbReference type="Pfam" id="PF20255"/>
    </source>
</evidence>
<comment type="caution">
    <text evidence="2">The sequence shown here is derived from an EMBL/GenBank/DDBJ whole genome shotgun (WGS) entry which is preliminary data.</text>
</comment>
<keyword evidence="3" id="KW-1185">Reference proteome</keyword>
<dbReference type="InterPro" id="IPR046541">
    <property type="entry name" value="DUF6606"/>
</dbReference>
<dbReference type="OrthoDB" id="3182339at2759"/>
<reference evidence="2" key="1">
    <citation type="submission" date="2021-09" db="EMBL/GenBank/DDBJ databases">
        <title>A high-quality genome of the endoparasitic fungus Hirsutella rhossiliensis with a comparison of Hirsutella genomes reveals transposable elements contributing to genome size variation.</title>
        <authorList>
            <person name="Lin R."/>
            <person name="Jiao Y."/>
            <person name="Sun X."/>
            <person name="Ling J."/>
            <person name="Xie B."/>
            <person name="Cheng X."/>
        </authorList>
    </citation>
    <scope>NUCLEOTIDE SEQUENCE</scope>
    <source>
        <strain evidence="2">HR02</strain>
    </source>
</reference>
<dbReference type="Pfam" id="PF20255">
    <property type="entry name" value="DUF6606"/>
    <property type="match status" value="1"/>
</dbReference>
<feature type="domain" description="DUF6606" evidence="1">
    <location>
        <begin position="7"/>
        <end position="275"/>
    </location>
</feature>
<gene>
    <name evidence="2" type="ORF">HRG_01402</name>
</gene>